<sequence length="27" mass="3271">MLKDVRFVQHKDYDKENNDESNLICLC</sequence>
<proteinExistence type="predicted"/>
<accession>A0A0F9EU39</accession>
<evidence type="ECO:0008006" key="2">
    <source>
        <dbReference type="Google" id="ProtNLM"/>
    </source>
</evidence>
<feature type="non-terminal residue" evidence="1">
    <location>
        <position position="27"/>
    </location>
</feature>
<organism evidence="1">
    <name type="scientific">marine sediment metagenome</name>
    <dbReference type="NCBI Taxonomy" id="412755"/>
    <lineage>
        <taxon>unclassified sequences</taxon>
        <taxon>metagenomes</taxon>
        <taxon>ecological metagenomes</taxon>
    </lineage>
</organism>
<evidence type="ECO:0000313" key="1">
    <source>
        <dbReference type="EMBL" id="KKL77648.1"/>
    </source>
</evidence>
<comment type="caution">
    <text evidence="1">The sequence shown here is derived from an EMBL/GenBank/DDBJ whole genome shotgun (WGS) entry which is preliminary data.</text>
</comment>
<dbReference type="EMBL" id="LAZR01023691">
    <property type="protein sequence ID" value="KKL77648.1"/>
    <property type="molecule type" value="Genomic_DNA"/>
</dbReference>
<name>A0A0F9EU39_9ZZZZ</name>
<dbReference type="AlphaFoldDB" id="A0A0F9EU39"/>
<reference evidence="1" key="1">
    <citation type="journal article" date="2015" name="Nature">
        <title>Complex archaea that bridge the gap between prokaryotes and eukaryotes.</title>
        <authorList>
            <person name="Spang A."/>
            <person name="Saw J.H."/>
            <person name="Jorgensen S.L."/>
            <person name="Zaremba-Niedzwiedzka K."/>
            <person name="Martijn J."/>
            <person name="Lind A.E."/>
            <person name="van Eijk R."/>
            <person name="Schleper C."/>
            <person name="Guy L."/>
            <person name="Ettema T.J."/>
        </authorList>
    </citation>
    <scope>NUCLEOTIDE SEQUENCE</scope>
</reference>
<gene>
    <name evidence="1" type="ORF">LCGC14_2032820</name>
</gene>
<protein>
    <recommendedName>
        <fullName evidence="2">HNH domain-containing protein</fullName>
    </recommendedName>
</protein>